<organism evidence="8 9">
    <name type="scientific">Desulfobulbus oralis</name>
    <dbReference type="NCBI Taxonomy" id="1986146"/>
    <lineage>
        <taxon>Bacteria</taxon>
        <taxon>Pseudomonadati</taxon>
        <taxon>Thermodesulfobacteriota</taxon>
        <taxon>Desulfobulbia</taxon>
        <taxon>Desulfobulbales</taxon>
        <taxon>Desulfobulbaceae</taxon>
        <taxon>Desulfobulbus</taxon>
    </lineage>
</organism>
<keyword evidence="2" id="KW-0378">Hydrolase</keyword>
<dbReference type="SMART" id="SM00487">
    <property type="entry name" value="DEXDc"/>
    <property type="match status" value="1"/>
</dbReference>
<feature type="domain" description="Helicase C-terminal" evidence="7">
    <location>
        <begin position="456"/>
        <end position="621"/>
    </location>
</feature>
<dbReference type="InterPro" id="IPR049730">
    <property type="entry name" value="SNF2/RAD54-like_C"/>
</dbReference>
<evidence type="ECO:0000256" key="2">
    <source>
        <dbReference type="ARBA" id="ARBA00022801"/>
    </source>
</evidence>
<dbReference type="InterPro" id="IPR000330">
    <property type="entry name" value="SNF2_N"/>
</dbReference>
<dbReference type="PROSITE" id="PS51194">
    <property type="entry name" value="HELICASE_CTER"/>
    <property type="match status" value="1"/>
</dbReference>
<dbReference type="Proteomes" id="UP000239867">
    <property type="component" value="Chromosome"/>
</dbReference>
<dbReference type="RefSeq" id="WP_104935716.1">
    <property type="nucleotide sequence ID" value="NZ_CP021255.1"/>
</dbReference>
<keyword evidence="1" id="KW-0547">Nucleotide-binding</keyword>
<dbReference type="Pfam" id="PF00271">
    <property type="entry name" value="Helicase_C"/>
    <property type="match status" value="1"/>
</dbReference>
<dbReference type="InterPro" id="IPR001650">
    <property type="entry name" value="Helicase_C-like"/>
</dbReference>
<keyword evidence="5" id="KW-0175">Coiled coil</keyword>
<dbReference type="InterPro" id="IPR014001">
    <property type="entry name" value="Helicase_ATP-bd"/>
</dbReference>
<dbReference type="EMBL" id="CP021255">
    <property type="protein sequence ID" value="AVD70405.1"/>
    <property type="molecule type" value="Genomic_DNA"/>
</dbReference>
<dbReference type="OrthoDB" id="18878at2"/>
<dbReference type="SMART" id="SM00490">
    <property type="entry name" value="HELICc"/>
    <property type="match status" value="1"/>
</dbReference>
<dbReference type="Gene3D" id="3.40.50.10810">
    <property type="entry name" value="Tandem AAA-ATPase domain"/>
    <property type="match status" value="1"/>
</dbReference>
<keyword evidence="3" id="KW-0347">Helicase</keyword>
<sequence length="891" mass="100905">MNELITGQTVVHERFGRGQVEFPRGETAFVRFKHGIEECAVSSLQVQTGIEDLIRAGRIALQPEAICRTQAEAILSVNDTWGVFSKSRIALLPHQLWVCHRVLRNWPTQFLVADDVGLGKTIEAGLILWPLLTRGLVKRLLIICPASLVGQWQYRLREMFDIRLNQYLPPADTDKSDFWNTNNQVVASLQTLRDDHNKRHERLLAAEPWDLLIVDEAHHLNADKDTGATLGYRLVDKLLKKNLVKARLFFTGTPHRGKDYGFFALLHLLRPDLFSPKAMPDAQIPHLREVLIRNNKQNVTDMAGNKLFKPVVNHPETYAYSEEEAEFYDLLTNFIADGRAYASTLSENEQRAVMLVLIAMQKLASSSIAAIRRALIRRLERLRKKEDELNQAKERKKMIQEMLERSDDPASYLSDDLQKYEEEIIALSSALKLVKDEIPALEKLIEMTAAIREETKISAILDVLDDRYSGRNVLFFTEYKATQALLMSALMCKFGADCVTFINGDERIEGLVGPDGRAREIALKREDAAEQFNAGKVRFLVSTEAAGEGIDLQESCHTLIHVDLPWNPMRLHQRVGRLNRYGQKHPVEVVTLRNPATVESRIWDKLNTKIETIMHALGSAMDDPEDLLQLVLGMTSPGFFNNLFAEGTAVAPERLSSWFDNKAKTFGGRDVIETVQTLLGNSARFDLSDLKQIPPKDLKDLQPFFETMLSLNNRRILREEDGLAFKTPDAWTKDAPGVRSRYEGLVFSRDLRGKDAALRIVGVGHQAFDKAIRQASEFEHQLSLLPGLEQPLAVWAAFDRITSQEGYIHQMVIGISEERLFKDWEVIDLLNKALPMKPLEAATVGHCDADQLLRFLDKARTTLQTKLPEMKLPFDVPEIRLLCLLAPTGST</sequence>
<protein>
    <recommendedName>
        <fullName evidence="10">Helicase SNF2</fullName>
    </recommendedName>
</protein>
<dbReference type="CDD" id="cd18793">
    <property type="entry name" value="SF2_C_SNF"/>
    <property type="match status" value="1"/>
</dbReference>
<evidence type="ECO:0000256" key="5">
    <source>
        <dbReference type="SAM" id="Coils"/>
    </source>
</evidence>
<dbReference type="AlphaFoldDB" id="A0A2L1GL55"/>
<name>A0A2L1GL55_9BACT</name>
<accession>A0A2L1GL55</accession>
<evidence type="ECO:0000313" key="8">
    <source>
        <dbReference type="EMBL" id="AVD70405.1"/>
    </source>
</evidence>
<dbReference type="Pfam" id="PF00176">
    <property type="entry name" value="SNF2-rel_dom"/>
    <property type="match status" value="1"/>
</dbReference>
<keyword evidence="4" id="KW-0067">ATP-binding</keyword>
<proteinExistence type="predicted"/>
<evidence type="ECO:0000256" key="3">
    <source>
        <dbReference type="ARBA" id="ARBA00022806"/>
    </source>
</evidence>
<keyword evidence="9" id="KW-1185">Reference proteome</keyword>
<dbReference type="InterPro" id="IPR027417">
    <property type="entry name" value="P-loop_NTPase"/>
</dbReference>
<gene>
    <name evidence="8" type="ORF">CAY53_02015</name>
</gene>
<dbReference type="InterPro" id="IPR038718">
    <property type="entry name" value="SNF2-like_sf"/>
</dbReference>
<dbReference type="PANTHER" id="PTHR45766">
    <property type="entry name" value="DNA ANNEALING HELICASE AND ENDONUCLEASE ZRANB3 FAMILY MEMBER"/>
    <property type="match status" value="1"/>
</dbReference>
<dbReference type="GO" id="GO:0005524">
    <property type="term" value="F:ATP binding"/>
    <property type="evidence" value="ECO:0007669"/>
    <property type="project" value="UniProtKB-KW"/>
</dbReference>
<feature type="domain" description="Helicase ATP-binding" evidence="6">
    <location>
        <begin position="101"/>
        <end position="272"/>
    </location>
</feature>
<evidence type="ECO:0000259" key="7">
    <source>
        <dbReference type="PROSITE" id="PS51194"/>
    </source>
</evidence>
<evidence type="ECO:0000256" key="1">
    <source>
        <dbReference type="ARBA" id="ARBA00022741"/>
    </source>
</evidence>
<dbReference type="SUPFAM" id="SSF52540">
    <property type="entry name" value="P-loop containing nucleoside triphosphate hydrolases"/>
    <property type="match status" value="2"/>
</dbReference>
<dbReference type="GO" id="GO:0016787">
    <property type="term" value="F:hydrolase activity"/>
    <property type="evidence" value="ECO:0007669"/>
    <property type="project" value="UniProtKB-KW"/>
</dbReference>
<feature type="coiled-coil region" evidence="5">
    <location>
        <begin position="372"/>
        <end position="437"/>
    </location>
</feature>
<dbReference type="Gene3D" id="3.40.50.300">
    <property type="entry name" value="P-loop containing nucleotide triphosphate hydrolases"/>
    <property type="match status" value="1"/>
</dbReference>
<evidence type="ECO:0000256" key="4">
    <source>
        <dbReference type="ARBA" id="ARBA00022840"/>
    </source>
</evidence>
<dbReference type="PROSITE" id="PS51192">
    <property type="entry name" value="HELICASE_ATP_BIND_1"/>
    <property type="match status" value="1"/>
</dbReference>
<dbReference type="GO" id="GO:0004386">
    <property type="term" value="F:helicase activity"/>
    <property type="evidence" value="ECO:0007669"/>
    <property type="project" value="UniProtKB-KW"/>
</dbReference>
<dbReference type="InterPro" id="IPR057342">
    <property type="entry name" value="DEXDc_RapA"/>
</dbReference>
<evidence type="ECO:0008006" key="10">
    <source>
        <dbReference type="Google" id="ProtNLM"/>
    </source>
</evidence>
<dbReference type="PANTHER" id="PTHR45766:SF6">
    <property type="entry name" value="SWI_SNF-RELATED MATRIX-ASSOCIATED ACTIN-DEPENDENT REGULATOR OF CHROMATIN SUBFAMILY A-LIKE PROTEIN 1"/>
    <property type="match status" value="1"/>
</dbReference>
<dbReference type="CDD" id="cd18011">
    <property type="entry name" value="DEXDc_RapA"/>
    <property type="match status" value="1"/>
</dbReference>
<dbReference type="KEGG" id="deo:CAY53_02015"/>
<reference evidence="8 9" key="1">
    <citation type="journal article" date="2018" name="MBio">
        <title>Insights into the evolution of host association through the isolation and characterization of a novel human periodontal pathobiont, Desulfobulbus oralis.</title>
        <authorList>
            <person name="Cross K.L."/>
            <person name="Chirania P."/>
            <person name="Xiong W."/>
            <person name="Beall C.J."/>
            <person name="Elkins J.G."/>
            <person name="Giannone R.J."/>
            <person name="Griffen A.L."/>
            <person name="Guss A.M."/>
            <person name="Hettich R.L."/>
            <person name="Joshi S.S."/>
            <person name="Mokrzan E.M."/>
            <person name="Martin R.K."/>
            <person name="Zhulin I.B."/>
            <person name="Leys E.J."/>
            <person name="Podar M."/>
        </authorList>
    </citation>
    <scope>NUCLEOTIDE SEQUENCE [LARGE SCALE GENOMIC DNA]</scope>
    <source>
        <strain evidence="8 9">ORNL</strain>
    </source>
</reference>
<evidence type="ECO:0000259" key="6">
    <source>
        <dbReference type="PROSITE" id="PS51192"/>
    </source>
</evidence>
<evidence type="ECO:0000313" key="9">
    <source>
        <dbReference type="Proteomes" id="UP000239867"/>
    </source>
</evidence>